<dbReference type="EMBL" id="GGFM01010471">
    <property type="protein sequence ID" value="MBW31222.1"/>
    <property type="molecule type" value="Transcribed_RNA"/>
</dbReference>
<proteinExistence type="predicted"/>
<dbReference type="AlphaFoldDB" id="A0A2M3ZRV7"/>
<protein>
    <submittedName>
        <fullName evidence="2">Putative secreted peptide</fullName>
    </submittedName>
</protein>
<feature type="transmembrane region" description="Helical" evidence="1">
    <location>
        <begin position="25"/>
        <end position="45"/>
    </location>
</feature>
<evidence type="ECO:0000313" key="2">
    <source>
        <dbReference type="EMBL" id="MBW31222.1"/>
    </source>
</evidence>
<accession>A0A2M3ZRV7</accession>
<reference evidence="2" key="1">
    <citation type="submission" date="2018-01" db="EMBL/GenBank/DDBJ databases">
        <title>An insight into the sialome of Amazonian anophelines.</title>
        <authorList>
            <person name="Ribeiro J.M."/>
            <person name="Scarpassa V."/>
            <person name="Calvo E."/>
        </authorList>
    </citation>
    <scope>NUCLEOTIDE SEQUENCE</scope>
    <source>
        <tissue evidence="2">Salivary glands</tissue>
    </source>
</reference>
<name>A0A2M3ZRV7_9DIPT</name>
<keyword evidence="1" id="KW-0472">Membrane</keyword>
<keyword evidence="1" id="KW-0812">Transmembrane</keyword>
<evidence type="ECO:0000256" key="1">
    <source>
        <dbReference type="SAM" id="Phobius"/>
    </source>
</evidence>
<keyword evidence="1" id="KW-1133">Transmembrane helix</keyword>
<sequence length="68" mass="7762">MFFIHCFHINIIIIDTTADQFCLSLYSLPMVVAATSIYIFVSRYLQSCTFPIRLFSQVNDLSTGFSLS</sequence>
<organism evidence="2">
    <name type="scientific">Anopheles braziliensis</name>
    <dbReference type="NCBI Taxonomy" id="58242"/>
    <lineage>
        <taxon>Eukaryota</taxon>
        <taxon>Metazoa</taxon>
        <taxon>Ecdysozoa</taxon>
        <taxon>Arthropoda</taxon>
        <taxon>Hexapoda</taxon>
        <taxon>Insecta</taxon>
        <taxon>Pterygota</taxon>
        <taxon>Neoptera</taxon>
        <taxon>Endopterygota</taxon>
        <taxon>Diptera</taxon>
        <taxon>Nematocera</taxon>
        <taxon>Culicoidea</taxon>
        <taxon>Culicidae</taxon>
        <taxon>Anophelinae</taxon>
        <taxon>Anopheles</taxon>
    </lineage>
</organism>